<accession>A0A2I0I7L8</accession>
<keyword evidence="2" id="KW-1185">Reference proteome</keyword>
<dbReference type="AlphaFoldDB" id="A0A2I0I7L8"/>
<dbReference type="EMBL" id="PGOL01003681">
    <property type="protein sequence ID" value="PKI39995.1"/>
    <property type="molecule type" value="Genomic_DNA"/>
</dbReference>
<organism evidence="1 2">
    <name type="scientific">Punica granatum</name>
    <name type="common">Pomegranate</name>
    <dbReference type="NCBI Taxonomy" id="22663"/>
    <lineage>
        <taxon>Eukaryota</taxon>
        <taxon>Viridiplantae</taxon>
        <taxon>Streptophyta</taxon>
        <taxon>Embryophyta</taxon>
        <taxon>Tracheophyta</taxon>
        <taxon>Spermatophyta</taxon>
        <taxon>Magnoliopsida</taxon>
        <taxon>eudicotyledons</taxon>
        <taxon>Gunneridae</taxon>
        <taxon>Pentapetalae</taxon>
        <taxon>rosids</taxon>
        <taxon>malvids</taxon>
        <taxon>Myrtales</taxon>
        <taxon>Lythraceae</taxon>
        <taxon>Punica</taxon>
    </lineage>
</organism>
<dbReference type="Proteomes" id="UP000233551">
    <property type="component" value="Unassembled WGS sequence"/>
</dbReference>
<evidence type="ECO:0000313" key="2">
    <source>
        <dbReference type="Proteomes" id="UP000233551"/>
    </source>
</evidence>
<gene>
    <name evidence="1" type="ORF">CRG98_039658</name>
</gene>
<evidence type="ECO:0000313" key="1">
    <source>
        <dbReference type="EMBL" id="PKI39995.1"/>
    </source>
</evidence>
<name>A0A2I0I7L8_PUNGR</name>
<comment type="caution">
    <text evidence="1">The sequence shown here is derived from an EMBL/GenBank/DDBJ whole genome shotgun (WGS) entry which is preliminary data.</text>
</comment>
<sequence length="211" mass="23747">MGGWTSVKQEKQKCLVGALKKENIQKEAHPFEKLSMQEREGRVLIESDEEIEGGFACLIDEERGAYAQLEDKGSYTIDEVKVEGSSPRNLIHVCEFSVFRQMIISLSCFYPTLISLSALDLVLKDNAALLSSKVDSVRKGVVGGDGIACTEKIFIIVQSRDRVKFNPKQVKMTELSPQVITPLFFFPLLFTPPRLARQQRTLLSSFIPRTF</sequence>
<proteinExistence type="predicted"/>
<protein>
    <submittedName>
        <fullName evidence="1">Uncharacterized protein</fullName>
    </submittedName>
</protein>
<reference evidence="1 2" key="1">
    <citation type="submission" date="2017-11" db="EMBL/GenBank/DDBJ databases">
        <title>De-novo sequencing of pomegranate (Punica granatum L.) genome.</title>
        <authorList>
            <person name="Akparov Z."/>
            <person name="Amiraslanov A."/>
            <person name="Hajiyeva S."/>
            <person name="Abbasov M."/>
            <person name="Kaur K."/>
            <person name="Hamwieh A."/>
            <person name="Solovyev V."/>
            <person name="Salamov A."/>
            <person name="Braich B."/>
            <person name="Kosarev P."/>
            <person name="Mahmoud A."/>
            <person name="Hajiyev E."/>
            <person name="Babayeva S."/>
            <person name="Izzatullayeva V."/>
            <person name="Mammadov A."/>
            <person name="Mammadov A."/>
            <person name="Sharifova S."/>
            <person name="Ojaghi J."/>
            <person name="Eynullazada K."/>
            <person name="Bayramov B."/>
            <person name="Abdulazimova A."/>
            <person name="Shahmuradov I."/>
        </authorList>
    </citation>
    <scope>NUCLEOTIDE SEQUENCE [LARGE SCALE GENOMIC DNA]</scope>
    <source>
        <strain evidence="2">cv. AG2017</strain>
        <tissue evidence="1">Leaf</tissue>
    </source>
</reference>